<evidence type="ECO:0000256" key="1">
    <source>
        <dbReference type="SAM" id="Phobius"/>
    </source>
</evidence>
<feature type="transmembrane region" description="Helical" evidence="1">
    <location>
        <begin position="32"/>
        <end position="52"/>
    </location>
</feature>
<dbReference type="GeneID" id="4795927"/>
<feature type="transmembrane region" description="Helical" evidence="1">
    <location>
        <begin position="90"/>
        <end position="107"/>
    </location>
</feature>
<dbReference type="HOGENOM" id="CLU_151179_0_0_2"/>
<keyword evidence="1" id="KW-0812">Transmembrane</keyword>
<dbReference type="AlphaFoldDB" id="A2SPF8"/>
<dbReference type="RefSeq" id="WP_011832415.1">
    <property type="nucleotide sequence ID" value="NC_008942.1"/>
</dbReference>
<evidence type="ECO:0000313" key="2">
    <source>
        <dbReference type="EMBL" id="ABN06214.1"/>
    </source>
</evidence>
<feature type="transmembrane region" description="Helical" evidence="1">
    <location>
        <begin position="113"/>
        <end position="135"/>
    </location>
</feature>
<feature type="transmembrane region" description="Helical" evidence="1">
    <location>
        <begin position="5"/>
        <end position="26"/>
    </location>
</feature>
<organism evidence="2 3">
    <name type="scientific">Methanocorpusculum labreanum (strain ATCC 43576 / DSM 4855 / Z)</name>
    <dbReference type="NCBI Taxonomy" id="410358"/>
    <lineage>
        <taxon>Archaea</taxon>
        <taxon>Methanobacteriati</taxon>
        <taxon>Methanobacteriota</taxon>
        <taxon>Stenosarchaea group</taxon>
        <taxon>Methanomicrobia</taxon>
        <taxon>Methanomicrobiales</taxon>
        <taxon>Methanocorpusculaceae</taxon>
        <taxon>Methanocorpusculum</taxon>
    </lineage>
</organism>
<evidence type="ECO:0000313" key="3">
    <source>
        <dbReference type="Proteomes" id="UP000000365"/>
    </source>
</evidence>
<reference evidence="2 3" key="1">
    <citation type="journal article" date="2009" name="Stand. Genomic Sci.">
        <title>Complete genome sequence of Methanocorpusculum labreanum type strain Z.</title>
        <authorList>
            <person name="Anderson I.J."/>
            <person name="Sieprawska-Lupa M."/>
            <person name="Goltsman E."/>
            <person name="Lapidus A."/>
            <person name="Copeland A."/>
            <person name="Glavina Del Rio T."/>
            <person name="Tice H."/>
            <person name="Dalin E."/>
            <person name="Barry K."/>
            <person name="Pitluck S."/>
            <person name="Hauser L."/>
            <person name="Land M."/>
            <person name="Lucas S."/>
            <person name="Richardson P."/>
            <person name="Whitman W.B."/>
            <person name="Kyrpides N.C."/>
        </authorList>
    </citation>
    <scope>NUCLEOTIDE SEQUENCE [LARGE SCALE GENOMIC DNA]</scope>
    <source>
        <strain evidence="3">ATCC 43576 / DSM 4855 / Z</strain>
    </source>
</reference>
<protein>
    <recommendedName>
        <fullName evidence="4">DUF2178 domain-containing protein</fullName>
    </recommendedName>
</protein>
<dbReference type="Proteomes" id="UP000000365">
    <property type="component" value="Chromosome"/>
</dbReference>
<dbReference type="EMBL" id="CP000559">
    <property type="protein sequence ID" value="ABN06214.1"/>
    <property type="molecule type" value="Genomic_DNA"/>
</dbReference>
<name>A2SPF8_METLZ</name>
<gene>
    <name evidence="2" type="ordered locus">Mlab_0036</name>
</gene>
<dbReference type="InterPro" id="IPR019235">
    <property type="entry name" value="DUF2178_TM"/>
</dbReference>
<sequence>MKKEILISFAGLAAGIVLILLAVFVFTGSTTLNGACYGVGAALIALSGGNLIGKSVVKSVETPEIRKIQEIEMNDERNIRIRERAGWNTVRIFTPVLCFLTLATALIGVELYVTLAACGLVVLLAALSIGSQIYYDKRL</sequence>
<dbReference type="eggNOG" id="arCOG06865">
    <property type="taxonomic scope" value="Archaea"/>
</dbReference>
<dbReference type="KEGG" id="mla:Mlab_0036"/>
<evidence type="ECO:0008006" key="4">
    <source>
        <dbReference type="Google" id="ProtNLM"/>
    </source>
</evidence>
<dbReference type="Pfam" id="PF09946">
    <property type="entry name" value="DUF2178"/>
    <property type="match status" value="1"/>
</dbReference>
<keyword evidence="1" id="KW-0472">Membrane</keyword>
<keyword evidence="1" id="KW-1133">Transmembrane helix</keyword>
<accession>A2SPF8</accession>
<proteinExistence type="predicted"/>
<keyword evidence="3" id="KW-1185">Reference proteome</keyword>
<dbReference type="OrthoDB" id="378515at2157"/>